<organism evidence="1 2">
    <name type="scientific">Streptococcus cuniculi</name>
    <dbReference type="NCBI Taxonomy" id="1432788"/>
    <lineage>
        <taxon>Bacteria</taxon>
        <taxon>Bacillati</taxon>
        <taxon>Bacillota</taxon>
        <taxon>Bacilli</taxon>
        <taxon>Lactobacillales</taxon>
        <taxon>Streptococcaceae</taxon>
        <taxon>Streptococcus</taxon>
    </lineage>
</organism>
<keyword evidence="2" id="KW-1185">Reference proteome</keyword>
<name>A0A1Q8E6E0_9STRE</name>
<sequence length="80" mass="9877">MNHYHFRGYIIHVHPALTVFIGNNETEFIIYNDKEDYAVVAILRWIPEHQTLRVINRWRLSFEHDSQQNVFIHYDPDYRY</sequence>
<gene>
    <name evidence="1" type="ORF">BU202_08360</name>
</gene>
<dbReference type="AlphaFoldDB" id="A0A1Q8E6E0"/>
<evidence type="ECO:0000313" key="2">
    <source>
        <dbReference type="Proteomes" id="UP000186890"/>
    </source>
</evidence>
<accession>A0A1Q8E6E0</accession>
<comment type="caution">
    <text evidence="1">The sequence shown here is derived from an EMBL/GenBank/DDBJ whole genome shotgun (WGS) entry which is preliminary data.</text>
</comment>
<reference evidence="2" key="1">
    <citation type="submission" date="2016-12" db="EMBL/GenBank/DDBJ databases">
        <authorList>
            <person name="Gulvik C.A."/>
        </authorList>
    </citation>
    <scope>NUCLEOTIDE SEQUENCE [LARGE SCALE GENOMIC DNA]</scope>
    <source>
        <strain evidence="2">NED12-00049-6B</strain>
    </source>
</reference>
<dbReference type="EMBL" id="MSJM01000007">
    <property type="protein sequence ID" value="OLF47329.1"/>
    <property type="molecule type" value="Genomic_DNA"/>
</dbReference>
<dbReference type="Proteomes" id="UP000186890">
    <property type="component" value="Unassembled WGS sequence"/>
</dbReference>
<evidence type="ECO:0000313" key="1">
    <source>
        <dbReference type="EMBL" id="OLF47329.1"/>
    </source>
</evidence>
<protein>
    <submittedName>
        <fullName evidence="1">Uncharacterized protein</fullName>
    </submittedName>
</protein>
<proteinExistence type="predicted"/>
<dbReference type="OrthoDB" id="2223788at2"/>